<keyword evidence="2" id="KW-0812">Transmembrane</keyword>
<feature type="compositionally biased region" description="Polar residues" evidence="1">
    <location>
        <begin position="197"/>
        <end position="226"/>
    </location>
</feature>
<gene>
    <name evidence="3" type="ORF">DXG03_007723</name>
</gene>
<protein>
    <submittedName>
        <fullName evidence="3">Uncharacterized protein</fullName>
    </submittedName>
</protein>
<dbReference type="AlphaFoldDB" id="A0A9P7KDA2"/>
<dbReference type="Proteomes" id="UP000775547">
    <property type="component" value="Unassembled WGS sequence"/>
</dbReference>
<feature type="compositionally biased region" description="Low complexity" evidence="1">
    <location>
        <begin position="107"/>
        <end position="118"/>
    </location>
</feature>
<accession>A0A9P7KDA2</accession>
<dbReference type="EMBL" id="JABCKV010000006">
    <property type="protein sequence ID" value="KAG5647801.1"/>
    <property type="molecule type" value="Genomic_DNA"/>
</dbReference>
<comment type="caution">
    <text evidence="3">The sequence shown here is derived from an EMBL/GenBank/DDBJ whole genome shotgun (WGS) entry which is preliminary data.</text>
</comment>
<name>A0A9P7KDA2_9AGAR</name>
<keyword evidence="2" id="KW-1133">Transmembrane helix</keyword>
<organism evidence="3 4">
    <name type="scientific">Asterophora parasitica</name>
    <dbReference type="NCBI Taxonomy" id="117018"/>
    <lineage>
        <taxon>Eukaryota</taxon>
        <taxon>Fungi</taxon>
        <taxon>Dikarya</taxon>
        <taxon>Basidiomycota</taxon>
        <taxon>Agaricomycotina</taxon>
        <taxon>Agaricomycetes</taxon>
        <taxon>Agaricomycetidae</taxon>
        <taxon>Agaricales</taxon>
        <taxon>Tricholomatineae</taxon>
        <taxon>Lyophyllaceae</taxon>
        <taxon>Asterophora</taxon>
    </lineage>
</organism>
<evidence type="ECO:0000313" key="3">
    <source>
        <dbReference type="EMBL" id="KAG5647801.1"/>
    </source>
</evidence>
<feature type="compositionally biased region" description="Polar residues" evidence="1">
    <location>
        <begin position="165"/>
        <end position="174"/>
    </location>
</feature>
<feature type="compositionally biased region" description="Polar residues" evidence="1">
    <location>
        <begin position="95"/>
        <end position="106"/>
    </location>
</feature>
<feature type="region of interest" description="Disordered" evidence="1">
    <location>
        <begin position="155"/>
        <end position="256"/>
    </location>
</feature>
<feature type="compositionally biased region" description="Low complexity" evidence="1">
    <location>
        <begin position="175"/>
        <end position="190"/>
    </location>
</feature>
<reference evidence="3" key="1">
    <citation type="submission" date="2020-07" db="EMBL/GenBank/DDBJ databases">
        <authorList>
            <person name="Nieuwenhuis M."/>
            <person name="Van De Peppel L.J.J."/>
        </authorList>
    </citation>
    <scope>NUCLEOTIDE SEQUENCE</scope>
    <source>
        <strain evidence="3">AP01</strain>
        <tissue evidence="3">Mycelium</tissue>
    </source>
</reference>
<evidence type="ECO:0000256" key="2">
    <source>
        <dbReference type="SAM" id="Phobius"/>
    </source>
</evidence>
<reference evidence="3" key="2">
    <citation type="submission" date="2021-10" db="EMBL/GenBank/DDBJ databases">
        <title>Phylogenomics reveals ancestral predisposition of the termite-cultivated fungus Termitomyces towards a domesticated lifestyle.</title>
        <authorList>
            <person name="Auxier B."/>
            <person name="Grum-Grzhimaylo A."/>
            <person name="Cardenas M.E."/>
            <person name="Lodge J.D."/>
            <person name="Laessoe T."/>
            <person name="Pedersen O."/>
            <person name="Smith M.E."/>
            <person name="Kuyper T.W."/>
            <person name="Franco-Molano E.A."/>
            <person name="Baroni T.J."/>
            <person name="Aanen D.K."/>
        </authorList>
    </citation>
    <scope>NUCLEOTIDE SEQUENCE</scope>
    <source>
        <strain evidence="3">AP01</strain>
        <tissue evidence="3">Mycelium</tissue>
    </source>
</reference>
<keyword evidence="4" id="KW-1185">Reference proteome</keyword>
<feature type="region of interest" description="Disordered" evidence="1">
    <location>
        <begin position="86"/>
        <end position="121"/>
    </location>
</feature>
<evidence type="ECO:0000313" key="4">
    <source>
        <dbReference type="Proteomes" id="UP000775547"/>
    </source>
</evidence>
<feature type="transmembrane region" description="Helical" evidence="2">
    <location>
        <begin position="6"/>
        <end position="24"/>
    </location>
</feature>
<evidence type="ECO:0000256" key="1">
    <source>
        <dbReference type="SAM" id="MobiDB-lite"/>
    </source>
</evidence>
<keyword evidence="2" id="KW-0472">Membrane</keyword>
<dbReference type="OrthoDB" id="3064095at2759"/>
<proteinExistence type="predicted"/>
<sequence length="291" mass="32039">MDRWVNVFMIRITSFPILLLIALYERLSKTHKTTNFYDTVGAVAEKLLDTLPRQLKRLTFLEGLVGSDADINTIFEIEEEFESALDTNEDAADYSTPQRQRRTSTQSGPRPSNPSGSPLHAPRLRLNSIVHRGSAAAHHFVSPLAQVFQPLPVHDAIPEEPNDKSGGSPTITTKSAPASVPVPVVSYGPASRRRLSSMHSATRGQRQLSLPDQTKEFPSTSRSLSPLPQMKRSGSPHPIDSPSSPVPASAIEDQAGESDAVWVGRLEEMERRQARIEELLVQIAKDVKRGP</sequence>